<accession>A0ABM1VV25</accession>
<gene>
    <name evidence="3 4 5" type="primary">LOC101849775</name>
</gene>
<proteinExistence type="predicted"/>
<dbReference type="PANTHER" id="PTHR28366:SF1">
    <property type="entry name" value="CHROMOSOME 1 OPEN READING FRAME 131"/>
    <property type="match status" value="1"/>
</dbReference>
<name>A0ABM1VV25_APLCA</name>
<dbReference type="RefSeq" id="XP_012939349.1">
    <property type="nucleotide sequence ID" value="XM_013083895.2"/>
</dbReference>
<keyword evidence="2" id="KW-1185">Reference proteome</keyword>
<feature type="region of interest" description="Disordered" evidence="1">
    <location>
        <begin position="112"/>
        <end position="139"/>
    </location>
</feature>
<feature type="compositionally biased region" description="Basic and acidic residues" evidence="1">
    <location>
        <begin position="36"/>
        <end position="59"/>
    </location>
</feature>
<dbReference type="GeneID" id="101849775"/>
<dbReference type="Pfam" id="PF15375">
    <property type="entry name" value="FSAF1"/>
    <property type="match status" value="1"/>
</dbReference>
<dbReference type="RefSeq" id="XP_035826267.1">
    <property type="nucleotide sequence ID" value="XM_035970374.1"/>
</dbReference>
<dbReference type="InterPro" id="IPR052852">
    <property type="entry name" value="SSU_Processome_Comp"/>
</dbReference>
<evidence type="ECO:0000256" key="1">
    <source>
        <dbReference type="SAM" id="MobiDB-lite"/>
    </source>
</evidence>
<dbReference type="PANTHER" id="PTHR28366">
    <property type="entry name" value="CHROMOSOME 1 OPEN READING FRAME 131"/>
    <property type="match status" value="1"/>
</dbReference>
<reference evidence="3 4" key="1">
    <citation type="submission" date="2025-05" db="UniProtKB">
        <authorList>
            <consortium name="RefSeq"/>
        </authorList>
    </citation>
    <scope>IDENTIFICATION</scope>
</reference>
<evidence type="ECO:0000313" key="4">
    <source>
        <dbReference type="RefSeq" id="XP_012939349.1"/>
    </source>
</evidence>
<dbReference type="InterPro" id="IPR027973">
    <property type="entry name" value="FSAF1-like"/>
</dbReference>
<evidence type="ECO:0000313" key="5">
    <source>
        <dbReference type="RefSeq" id="XP_035826267.1"/>
    </source>
</evidence>
<sequence>MAPTQKKPVEVVVFDNPEKKRKQRSGDVPPQGMGRKATDKYHKDGPSASREPKVRVFDQRSAKHEIRKLGIYGFDKKKKDDAMVDLLVELGAKRPKGKRYHIQEYQKILKQKKEEEKEREEMERRAGIKKKKEKVKRKRDKDDLLNFVDGQAGFFKDGVQFVKSLRK</sequence>
<dbReference type="Proteomes" id="UP000694888">
    <property type="component" value="Unplaced"/>
</dbReference>
<evidence type="ECO:0000313" key="3">
    <source>
        <dbReference type="RefSeq" id="XP_005100841.1"/>
    </source>
</evidence>
<evidence type="ECO:0000313" key="2">
    <source>
        <dbReference type="Proteomes" id="UP000694888"/>
    </source>
</evidence>
<feature type="compositionally biased region" description="Basic and acidic residues" evidence="1">
    <location>
        <begin position="112"/>
        <end position="126"/>
    </location>
</feature>
<dbReference type="RefSeq" id="XP_005100841.1">
    <property type="nucleotide sequence ID" value="XM_005100784.2"/>
</dbReference>
<feature type="region of interest" description="Disordered" evidence="1">
    <location>
        <begin position="1"/>
        <end position="59"/>
    </location>
</feature>
<protein>
    <submittedName>
        <fullName evidence="3 4">Uncharacterized protein LOC101849775</fullName>
    </submittedName>
</protein>
<feature type="compositionally biased region" description="Basic residues" evidence="1">
    <location>
        <begin position="127"/>
        <end position="139"/>
    </location>
</feature>
<organism evidence="2 5">
    <name type="scientific">Aplysia californica</name>
    <name type="common">California sea hare</name>
    <dbReference type="NCBI Taxonomy" id="6500"/>
    <lineage>
        <taxon>Eukaryota</taxon>
        <taxon>Metazoa</taxon>
        <taxon>Spiralia</taxon>
        <taxon>Lophotrochozoa</taxon>
        <taxon>Mollusca</taxon>
        <taxon>Gastropoda</taxon>
        <taxon>Heterobranchia</taxon>
        <taxon>Euthyneura</taxon>
        <taxon>Tectipleura</taxon>
        <taxon>Aplysiida</taxon>
        <taxon>Aplysioidea</taxon>
        <taxon>Aplysiidae</taxon>
        <taxon>Aplysia</taxon>
    </lineage>
</organism>